<evidence type="ECO:0000313" key="1">
    <source>
        <dbReference type="EMBL" id="MFC5589076.1"/>
    </source>
</evidence>
<proteinExistence type="predicted"/>
<reference evidence="2" key="1">
    <citation type="journal article" date="2019" name="Int. J. Syst. Evol. Microbiol.">
        <title>The Global Catalogue of Microorganisms (GCM) 10K type strain sequencing project: providing services to taxonomists for standard genome sequencing and annotation.</title>
        <authorList>
            <consortium name="The Broad Institute Genomics Platform"/>
            <consortium name="The Broad Institute Genome Sequencing Center for Infectious Disease"/>
            <person name="Wu L."/>
            <person name="Ma J."/>
        </authorList>
    </citation>
    <scope>NUCLEOTIDE SEQUENCE [LARGE SCALE GENOMIC DNA]</scope>
    <source>
        <strain evidence="2">CGMCC 4.1434</strain>
    </source>
</reference>
<keyword evidence="2" id="KW-1185">Reference proteome</keyword>
<accession>A0ABW0THY8</accession>
<comment type="caution">
    <text evidence="1">The sequence shown here is derived from an EMBL/GenBank/DDBJ whole genome shotgun (WGS) entry which is preliminary data.</text>
</comment>
<dbReference type="Proteomes" id="UP001596109">
    <property type="component" value="Unassembled WGS sequence"/>
</dbReference>
<gene>
    <name evidence="1" type="ORF">ACFPRA_09265</name>
</gene>
<dbReference type="EMBL" id="JBHSNO010000005">
    <property type="protein sequence ID" value="MFC5589076.1"/>
    <property type="molecule type" value="Genomic_DNA"/>
</dbReference>
<dbReference type="RefSeq" id="WP_381433145.1">
    <property type="nucleotide sequence ID" value="NZ_JBHSNO010000005.1"/>
</dbReference>
<evidence type="ECO:0000313" key="2">
    <source>
        <dbReference type="Proteomes" id="UP001596109"/>
    </source>
</evidence>
<protein>
    <submittedName>
        <fullName evidence="1">Uncharacterized protein</fullName>
    </submittedName>
</protein>
<sequence length="402" mass="43324">MSDLIWPVINLTGISPTLNSMFDRLQTAEATPLFNYTSNYGISAVRDVISTTGSGTVTNTQGFYQVATTTSPNATAILDTTERGKLFPGNSFEAGVSVRIPTAPTGTQKATWGYFDGSNGAYFGQDATGIFVAVLNNGVEIFKVYQSSWNVDRLDGSGPSKLKLNTTVGKMFQIRFGYEYGIIEFRIVFVNTLNFQQIVVCHRQAQNTNGVLLSDPNQVIRVQVENGGAGGVFSANVRGRYYAILGPTVPTNRITSESRLNMTVGAGAFIPTISFRRKSIFPDGSNRNNSVNVQISSFDILASNDLRWQLRYGSTLTGASFGNISDTPSAETCCQSDVSATAINTSTGIKLMSGFAKGGQHSAQQRFPVDTVLNGTTPVTLAITSLSGNATCHIVFRVHEDW</sequence>
<organism evidence="1 2">
    <name type="scientific">Sporosarcina soli</name>
    <dbReference type="NCBI Taxonomy" id="334736"/>
    <lineage>
        <taxon>Bacteria</taxon>
        <taxon>Bacillati</taxon>
        <taxon>Bacillota</taxon>
        <taxon>Bacilli</taxon>
        <taxon>Bacillales</taxon>
        <taxon>Caryophanaceae</taxon>
        <taxon>Sporosarcina</taxon>
    </lineage>
</organism>
<name>A0ABW0THY8_9BACL</name>